<dbReference type="GO" id="GO:0022857">
    <property type="term" value="F:transmembrane transporter activity"/>
    <property type="evidence" value="ECO:0007669"/>
    <property type="project" value="InterPro"/>
</dbReference>
<feature type="transmembrane region" description="Helical" evidence="6">
    <location>
        <begin position="273"/>
        <end position="296"/>
    </location>
</feature>
<dbReference type="InterPro" id="IPR020846">
    <property type="entry name" value="MFS_dom"/>
</dbReference>
<dbReference type="InterPro" id="IPR036259">
    <property type="entry name" value="MFS_trans_sf"/>
</dbReference>
<keyword evidence="5 6" id="KW-0472">Membrane</keyword>
<dbReference type="InterPro" id="IPR011701">
    <property type="entry name" value="MFS"/>
</dbReference>
<feature type="domain" description="Major facilitator superfamily (MFS) profile" evidence="7">
    <location>
        <begin position="1"/>
        <end position="419"/>
    </location>
</feature>
<evidence type="ECO:0000259" key="7">
    <source>
        <dbReference type="PROSITE" id="PS50850"/>
    </source>
</evidence>
<name>A0A9D2D1K1_9FIRM</name>
<accession>A0A9D2D1K1</accession>
<sequence>MGNNKKISFGFRGWMVILYQAIGFYLYVVYNSFAQNIQATGNEMMYGWSAARVPTVYTITIIIGVIFQVIFARRIVNARNIKRISVLFMILSVICGFGMATIFLNEVLWLLLFALGIFFSNIGCTLVMGILIGQWFPRRKGTAMGIATLAFPITTGALLSIFAANYFTKGPLMAYLPFLLVAIAGIIIGLVFVKDYPEQCGCYRDNDENMTFEMAQAMMKQEIEAKKTSVWTLKNTLKCRDFWFGTITLGILLATSVGAMAQLTNILNVYPEFYAKYGTIAMILVTIIACLGSYLLGLVDTRFGTKTSIIISCIFAIVSGVLGLIPNQYSLVIGLLLLCVFMGSASNFVVSFSAQYWRREDFPSVYAVANPVSNIIQAFGPMMVAMIGFRIGFHQAFGVIGVLGVAALILICLFSPAHIRETDRKYRQAAGLSADDN</sequence>
<feature type="transmembrane region" description="Helical" evidence="6">
    <location>
        <begin position="84"/>
        <end position="104"/>
    </location>
</feature>
<gene>
    <name evidence="8" type="ORF">IAA08_02705</name>
</gene>
<feature type="transmembrane region" description="Helical" evidence="6">
    <location>
        <begin position="50"/>
        <end position="72"/>
    </location>
</feature>
<keyword evidence="2" id="KW-0813">Transport</keyword>
<dbReference type="SUPFAM" id="SSF103473">
    <property type="entry name" value="MFS general substrate transporter"/>
    <property type="match status" value="1"/>
</dbReference>
<proteinExistence type="predicted"/>
<evidence type="ECO:0000313" key="8">
    <source>
        <dbReference type="EMBL" id="HIZ06830.1"/>
    </source>
</evidence>
<feature type="transmembrane region" description="Helical" evidence="6">
    <location>
        <begin position="242"/>
        <end position="261"/>
    </location>
</feature>
<feature type="transmembrane region" description="Helical" evidence="6">
    <location>
        <begin position="365"/>
        <end position="389"/>
    </location>
</feature>
<keyword evidence="4 6" id="KW-1133">Transmembrane helix</keyword>
<evidence type="ECO:0000256" key="6">
    <source>
        <dbReference type="SAM" id="Phobius"/>
    </source>
</evidence>
<comment type="subcellular location">
    <subcellularLocation>
        <location evidence="1">Cell membrane</location>
        <topology evidence="1">Multi-pass membrane protein</topology>
    </subcellularLocation>
</comment>
<evidence type="ECO:0000256" key="3">
    <source>
        <dbReference type="ARBA" id="ARBA00022692"/>
    </source>
</evidence>
<protein>
    <submittedName>
        <fullName evidence="8">MFS transporter</fullName>
    </submittedName>
</protein>
<organism evidence="8 9">
    <name type="scientific">Candidatus Eubacterium avistercoris</name>
    <dbReference type="NCBI Taxonomy" id="2838567"/>
    <lineage>
        <taxon>Bacteria</taxon>
        <taxon>Bacillati</taxon>
        <taxon>Bacillota</taxon>
        <taxon>Clostridia</taxon>
        <taxon>Eubacteriales</taxon>
        <taxon>Eubacteriaceae</taxon>
        <taxon>Eubacterium</taxon>
    </lineage>
</organism>
<dbReference type="EMBL" id="DXCH01000073">
    <property type="protein sequence ID" value="HIZ06830.1"/>
    <property type="molecule type" value="Genomic_DNA"/>
</dbReference>
<feature type="transmembrane region" description="Helical" evidence="6">
    <location>
        <begin position="12"/>
        <end position="30"/>
    </location>
</feature>
<dbReference type="GO" id="GO:0005886">
    <property type="term" value="C:plasma membrane"/>
    <property type="evidence" value="ECO:0007669"/>
    <property type="project" value="UniProtKB-SubCell"/>
</dbReference>
<evidence type="ECO:0000256" key="2">
    <source>
        <dbReference type="ARBA" id="ARBA00022448"/>
    </source>
</evidence>
<feature type="transmembrane region" description="Helical" evidence="6">
    <location>
        <begin position="173"/>
        <end position="193"/>
    </location>
</feature>
<comment type="caution">
    <text evidence="8">The sequence shown here is derived from an EMBL/GenBank/DDBJ whole genome shotgun (WGS) entry which is preliminary data.</text>
</comment>
<dbReference type="Pfam" id="PF07690">
    <property type="entry name" value="MFS_1"/>
    <property type="match status" value="1"/>
</dbReference>
<feature type="transmembrane region" description="Helical" evidence="6">
    <location>
        <begin position="110"/>
        <end position="132"/>
    </location>
</feature>
<feature type="transmembrane region" description="Helical" evidence="6">
    <location>
        <begin position="331"/>
        <end position="353"/>
    </location>
</feature>
<reference evidence="8" key="2">
    <citation type="submission" date="2021-04" db="EMBL/GenBank/DDBJ databases">
        <authorList>
            <person name="Gilroy R."/>
        </authorList>
    </citation>
    <scope>NUCLEOTIDE SEQUENCE</scope>
    <source>
        <strain evidence="8">CHK192-9172</strain>
    </source>
</reference>
<evidence type="ECO:0000256" key="4">
    <source>
        <dbReference type="ARBA" id="ARBA00022989"/>
    </source>
</evidence>
<dbReference type="AlphaFoldDB" id="A0A9D2D1K1"/>
<dbReference type="PROSITE" id="PS50850">
    <property type="entry name" value="MFS"/>
    <property type="match status" value="1"/>
</dbReference>
<keyword evidence="3 6" id="KW-0812">Transmembrane</keyword>
<feature type="transmembrane region" description="Helical" evidence="6">
    <location>
        <begin position="395"/>
        <end position="417"/>
    </location>
</feature>
<evidence type="ECO:0000313" key="9">
    <source>
        <dbReference type="Proteomes" id="UP000824024"/>
    </source>
</evidence>
<dbReference type="Proteomes" id="UP000824024">
    <property type="component" value="Unassembled WGS sequence"/>
</dbReference>
<feature type="transmembrane region" description="Helical" evidence="6">
    <location>
        <begin position="308"/>
        <end position="325"/>
    </location>
</feature>
<dbReference type="Gene3D" id="1.20.1250.20">
    <property type="entry name" value="MFS general substrate transporter like domains"/>
    <property type="match status" value="2"/>
</dbReference>
<feature type="transmembrane region" description="Helical" evidence="6">
    <location>
        <begin position="144"/>
        <end position="167"/>
    </location>
</feature>
<evidence type="ECO:0000256" key="1">
    <source>
        <dbReference type="ARBA" id="ARBA00004651"/>
    </source>
</evidence>
<reference evidence="8" key="1">
    <citation type="journal article" date="2021" name="PeerJ">
        <title>Extensive microbial diversity within the chicken gut microbiome revealed by metagenomics and culture.</title>
        <authorList>
            <person name="Gilroy R."/>
            <person name="Ravi A."/>
            <person name="Getino M."/>
            <person name="Pursley I."/>
            <person name="Horton D.L."/>
            <person name="Alikhan N.F."/>
            <person name="Baker D."/>
            <person name="Gharbi K."/>
            <person name="Hall N."/>
            <person name="Watson M."/>
            <person name="Adriaenssens E.M."/>
            <person name="Foster-Nyarko E."/>
            <person name="Jarju S."/>
            <person name="Secka A."/>
            <person name="Antonio M."/>
            <person name="Oren A."/>
            <person name="Chaudhuri R.R."/>
            <person name="La Ragione R."/>
            <person name="Hildebrand F."/>
            <person name="Pallen M.J."/>
        </authorList>
    </citation>
    <scope>NUCLEOTIDE SEQUENCE</scope>
    <source>
        <strain evidence="8">CHK192-9172</strain>
    </source>
</reference>
<evidence type="ECO:0000256" key="5">
    <source>
        <dbReference type="ARBA" id="ARBA00023136"/>
    </source>
</evidence>